<dbReference type="EMBL" id="JAJNEC010000005">
    <property type="protein sequence ID" value="MCD2424832.1"/>
    <property type="molecule type" value="Genomic_DNA"/>
</dbReference>
<proteinExistence type="predicted"/>
<organism evidence="1 2">
    <name type="scientific">Niabella pedocola</name>
    <dbReference type="NCBI Taxonomy" id="1752077"/>
    <lineage>
        <taxon>Bacteria</taxon>
        <taxon>Pseudomonadati</taxon>
        <taxon>Bacteroidota</taxon>
        <taxon>Chitinophagia</taxon>
        <taxon>Chitinophagales</taxon>
        <taxon>Chitinophagaceae</taxon>
        <taxon>Niabella</taxon>
    </lineage>
</organism>
<evidence type="ECO:0000313" key="2">
    <source>
        <dbReference type="Proteomes" id="UP001199816"/>
    </source>
</evidence>
<dbReference type="Proteomes" id="UP001199816">
    <property type="component" value="Unassembled WGS sequence"/>
</dbReference>
<name>A0ABS8PX20_9BACT</name>
<gene>
    <name evidence="1" type="ORF">LQ567_18765</name>
</gene>
<accession>A0ABS8PX20</accession>
<comment type="caution">
    <text evidence="1">The sequence shown here is derived from an EMBL/GenBank/DDBJ whole genome shotgun (WGS) entry which is preliminary data.</text>
</comment>
<keyword evidence="2" id="KW-1185">Reference proteome</keyword>
<protein>
    <submittedName>
        <fullName evidence="1">Uncharacterized protein</fullName>
    </submittedName>
</protein>
<evidence type="ECO:0000313" key="1">
    <source>
        <dbReference type="EMBL" id="MCD2424832.1"/>
    </source>
</evidence>
<sequence>MRTLLLNILLINATGAYGQSLAEMDSLVRAAGSIRNSNQLAQSRQLAVAKGYGPSALFVLAALFNKEGETGIYSDCRKRNLTEGEVAMIFADGIEWMPYATLTGMQNCTLTFCEDNLNKIEYYFGVIHLIGVETFQKRYLNWLNGKERKRYLKEERRLRGNR</sequence>
<dbReference type="RefSeq" id="WP_231007118.1">
    <property type="nucleotide sequence ID" value="NZ_JAJNEC010000005.1"/>
</dbReference>
<reference evidence="1 2" key="1">
    <citation type="submission" date="2021-11" db="EMBL/GenBank/DDBJ databases">
        <title>Genomic of Niabella pedocola.</title>
        <authorList>
            <person name="Wu T."/>
        </authorList>
    </citation>
    <scope>NUCLEOTIDE SEQUENCE [LARGE SCALE GENOMIC DNA]</scope>
    <source>
        <strain evidence="1 2">JCM 31011</strain>
    </source>
</reference>